<feature type="compositionally biased region" description="Gly residues" evidence="1">
    <location>
        <begin position="1"/>
        <end position="13"/>
    </location>
</feature>
<evidence type="ECO:0000313" key="3">
    <source>
        <dbReference type="WBParaSite" id="ACAC_0001153401-mRNA-1"/>
    </source>
</evidence>
<dbReference type="Proteomes" id="UP000035642">
    <property type="component" value="Unassembled WGS sequence"/>
</dbReference>
<reference evidence="2" key="1">
    <citation type="submission" date="2012-09" db="EMBL/GenBank/DDBJ databases">
        <authorList>
            <person name="Martin A.A."/>
        </authorList>
    </citation>
    <scope>NUCLEOTIDE SEQUENCE</scope>
</reference>
<feature type="region of interest" description="Disordered" evidence="1">
    <location>
        <begin position="1"/>
        <end position="41"/>
    </location>
</feature>
<dbReference type="WBParaSite" id="ACAC_0001153401-mRNA-1">
    <property type="protein sequence ID" value="ACAC_0001153401-mRNA-1"/>
    <property type="gene ID" value="ACAC_0001153401"/>
</dbReference>
<accession>A0A158PBW0</accession>
<name>A0A158PBW0_ANGCA</name>
<reference evidence="3" key="2">
    <citation type="submission" date="2016-04" db="UniProtKB">
        <authorList>
            <consortium name="WormBaseParasite"/>
        </authorList>
    </citation>
    <scope>IDENTIFICATION</scope>
</reference>
<evidence type="ECO:0000313" key="2">
    <source>
        <dbReference type="Proteomes" id="UP000035642"/>
    </source>
</evidence>
<protein>
    <submittedName>
        <fullName evidence="3">PAX-interacting protein 1</fullName>
    </submittedName>
</protein>
<dbReference type="AlphaFoldDB" id="A0A158PBW0"/>
<proteinExistence type="predicted"/>
<dbReference type="STRING" id="6313.A0A158PBW0"/>
<organism evidence="2 3">
    <name type="scientific">Angiostrongylus cantonensis</name>
    <name type="common">Rat lungworm</name>
    <dbReference type="NCBI Taxonomy" id="6313"/>
    <lineage>
        <taxon>Eukaryota</taxon>
        <taxon>Metazoa</taxon>
        <taxon>Ecdysozoa</taxon>
        <taxon>Nematoda</taxon>
        <taxon>Chromadorea</taxon>
        <taxon>Rhabditida</taxon>
        <taxon>Rhabditina</taxon>
        <taxon>Rhabditomorpha</taxon>
        <taxon>Strongyloidea</taxon>
        <taxon>Metastrongylidae</taxon>
        <taxon>Angiostrongylus</taxon>
    </lineage>
</organism>
<sequence>MKLFDRGGGGGGTVPVDTEKDSLKRPYPAGFSQFDPASKRPLPIIPQMQNSMLTHQHLMQQAALQAAMQGRPLPTTVQNSYFSPHLRPIDTSATQQLRPPDSVQQLRAPLDSASAQQMRQIDQQNAAAQQYRSHEQAMAQRLHRQLPTQMMQNQAVQMRNQQIAVQEYHNLLRLAQPPGLQQPRRQTISGNNISAQMPSSVARLQRSATTIEPSYSSSLQFSHQISPALSSLATSPISLATPIQIQQQNLLAQQIMSNAMRVAGTNMPPPPLQMVPTSKSQTTTNPGAVQQTTTILSGGMGDAEFLAFLENVRQIEAHLTLEAKKRADISVKINLLKKRDFEQIEMRYTFFVLRFNLYVKALVAPMGAPAVHL</sequence>
<keyword evidence="2" id="KW-1185">Reference proteome</keyword>
<evidence type="ECO:0000256" key="1">
    <source>
        <dbReference type="SAM" id="MobiDB-lite"/>
    </source>
</evidence>